<feature type="signal peptide" evidence="9">
    <location>
        <begin position="1"/>
        <end position="22"/>
    </location>
</feature>
<dbReference type="PROSITE" id="PS01246">
    <property type="entry name" value="UPF0003"/>
    <property type="match status" value="1"/>
</dbReference>
<dbReference type="PATRIC" id="fig|935700.4.peg.2574"/>
<dbReference type="SUPFAM" id="SSF82689">
    <property type="entry name" value="Mechanosensitive channel protein MscS (YggB), C-terminal domain"/>
    <property type="match status" value="1"/>
</dbReference>
<comment type="subcellular location">
    <subcellularLocation>
        <location evidence="7">Cell inner membrane</location>
        <topology evidence="7">Multi-pass membrane protein</topology>
    </subcellularLocation>
    <subcellularLocation>
        <location evidence="1">Cell membrane</location>
        <topology evidence="1">Multi-pass membrane protein</topology>
    </subcellularLocation>
</comment>
<accession>A0A0D1EIV7</accession>
<dbReference type="Gene3D" id="1.10.287.1260">
    <property type="match status" value="1"/>
</dbReference>
<dbReference type="InterPro" id="IPR006686">
    <property type="entry name" value="MscS_channel_CS"/>
</dbReference>
<keyword evidence="7" id="KW-0406">Ion transport</keyword>
<feature type="region of interest" description="Disordered" evidence="8">
    <location>
        <begin position="402"/>
        <end position="424"/>
    </location>
</feature>
<dbReference type="GO" id="GO:0005886">
    <property type="term" value="C:plasma membrane"/>
    <property type="evidence" value="ECO:0007669"/>
    <property type="project" value="UniProtKB-SubCell"/>
</dbReference>
<keyword evidence="12" id="KW-1185">Reference proteome</keyword>
<evidence type="ECO:0000256" key="1">
    <source>
        <dbReference type="ARBA" id="ARBA00004651"/>
    </source>
</evidence>
<evidence type="ECO:0000256" key="2">
    <source>
        <dbReference type="ARBA" id="ARBA00008017"/>
    </source>
</evidence>
<keyword evidence="7" id="KW-0997">Cell inner membrane</keyword>
<keyword evidence="7" id="KW-0813">Transport</keyword>
<dbReference type="Gene3D" id="3.30.1340.30">
    <property type="match status" value="1"/>
</dbReference>
<comment type="similarity">
    <text evidence="2 7">Belongs to the MscS (TC 1.A.23) family.</text>
</comment>
<feature type="chain" id="PRO_5002230020" description="Small-conductance mechanosensitive channel" evidence="9">
    <location>
        <begin position="23"/>
        <end position="453"/>
    </location>
</feature>
<evidence type="ECO:0000256" key="5">
    <source>
        <dbReference type="ARBA" id="ARBA00022989"/>
    </source>
</evidence>
<evidence type="ECO:0000256" key="9">
    <source>
        <dbReference type="SAM" id="SignalP"/>
    </source>
</evidence>
<feature type="transmembrane region" description="Helical" evidence="7">
    <location>
        <begin position="197"/>
        <end position="215"/>
    </location>
</feature>
<keyword evidence="6 7" id="KW-0472">Membrane</keyword>
<dbReference type="PANTHER" id="PTHR30221:SF1">
    <property type="entry name" value="SMALL-CONDUCTANCE MECHANOSENSITIVE CHANNEL"/>
    <property type="match status" value="1"/>
</dbReference>
<dbReference type="Gene3D" id="3.30.70.100">
    <property type="match status" value="1"/>
</dbReference>
<evidence type="ECO:0000256" key="3">
    <source>
        <dbReference type="ARBA" id="ARBA00022475"/>
    </source>
</evidence>
<dbReference type="Proteomes" id="UP000032232">
    <property type="component" value="Unassembled WGS sequence"/>
</dbReference>
<dbReference type="OrthoDB" id="9793781at2"/>
<organism evidence="11 12">
    <name type="scientific">Jannaschia aquimarina</name>
    <dbReference type="NCBI Taxonomy" id="935700"/>
    <lineage>
        <taxon>Bacteria</taxon>
        <taxon>Pseudomonadati</taxon>
        <taxon>Pseudomonadota</taxon>
        <taxon>Alphaproteobacteria</taxon>
        <taxon>Rhodobacterales</taxon>
        <taxon>Roseobacteraceae</taxon>
        <taxon>Jannaschia</taxon>
    </lineage>
</organism>
<feature type="compositionally biased region" description="Basic and acidic residues" evidence="8">
    <location>
        <begin position="410"/>
        <end position="424"/>
    </location>
</feature>
<dbReference type="RefSeq" id="WP_043919299.1">
    <property type="nucleotide sequence ID" value="NZ_FZPF01000011.1"/>
</dbReference>
<feature type="domain" description="BON" evidence="10">
    <location>
        <begin position="41"/>
        <end position="107"/>
    </location>
</feature>
<sequence length="453" mass="49054">MIRRVLSMLVLIVVCAGGPAFAQDAPSQPSGAIAVGEGGQTDAAIEARIEGIIAQLDGYETVDIAVREGIVTFTGEVLDGASIDRLQEIAARVEGVVAIENEVVETTEVVERLDPVLDRFRNRLAQAVNYLPLVAVALMAGILVITAGILLVRWEAPWRRIAPNAFIAEIYRVIVRLVFVLAGIVVALDILNATAVLTGLLGAAGIVGLAVGFAVRDTVENFIASVMLSLRQPFRPNDFVEIEGNMGTVIRLTSRATILLDPDGNHVRLPNATVFKARILNYTRNAERRFGFLLGIDPADDVAEAKRIGLEVLDGLEFTLDAPPPQVWIKDVGASTVDMEFYAWLDQREADFMVARSEAIRLVMAALTEAGIGLPEPTYRLNIQGGGLPVVDLPDAKGRPTELVATEGEPEPREVPPTDPAEVRPVRAVEEIVEQERREKIGDDLLSERAPEE</sequence>
<dbReference type="GO" id="GO:0008381">
    <property type="term" value="F:mechanosensitive monoatomic ion channel activity"/>
    <property type="evidence" value="ECO:0007669"/>
    <property type="project" value="InterPro"/>
</dbReference>
<feature type="region of interest" description="Disordered" evidence="8">
    <location>
        <begin position="434"/>
        <end position="453"/>
    </location>
</feature>
<dbReference type="InterPro" id="IPR011066">
    <property type="entry name" value="MscS_channel_C_sf"/>
</dbReference>
<keyword evidence="3" id="KW-1003">Cell membrane</keyword>
<dbReference type="InterPro" id="IPR006685">
    <property type="entry name" value="MscS_channel_2nd"/>
</dbReference>
<dbReference type="Pfam" id="PF21082">
    <property type="entry name" value="MS_channel_3rd"/>
    <property type="match status" value="1"/>
</dbReference>
<dbReference type="InterPro" id="IPR007055">
    <property type="entry name" value="BON_dom"/>
</dbReference>
<comment type="caution">
    <text evidence="7">Lacks conserved residue(s) required for the propagation of feature annotation.</text>
</comment>
<dbReference type="PROSITE" id="PS50914">
    <property type="entry name" value="BON"/>
    <property type="match status" value="1"/>
</dbReference>
<dbReference type="Pfam" id="PF00924">
    <property type="entry name" value="MS_channel_2nd"/>
    <property type="match status" value="1"/>
</dbReference>
<feature type="transmembrane region" description="Helical" evidence="7">
    <location>
        <begin position="130"/>
        <end position="152"/>
    </location>
</feature>
<protein>
    <recommendedName>
        <fullName evidence="7">Small-conductance mechanosensitive channel</fullName>
    </recommendedName>
</protein>
<keyword evidence="5 7" id="KW-1133">Transmembrane helix</keyword>
<dbReference type="InterPro" id="IPR023408">
    <property type="entry name" value="MscS_beta-dom_sf"/>
</dbReference>
<evidence type="ECO:0000259" key="10">
    <source>
        <dbReference type="PROSITE" id="PS50914"/>
    </source>
</evidence>
<dbReference type="InterPro" id="IPR045275">
    <property type="entry name" value="MscS_archaea/bacteria_type"/>
</dbReference>
<evidence type="ECO:0000256" key="4">
    <source>
        <dbReference type="ARBA" id="ARBA00022692"/>
    </source>
</evidence>
<dbReference type="SUPFAM" id="SSF50182">
    <property type="entry name" value="Sm-like ribonucleoproteins"/>
    <property type="match status" value="1"/>
</dbReference>
<dbReference type="InterPro" id="IPR049278">
    <property type="entry name" value="MS_channel_C"/>
</dbReference>
<dbReference type="InterPro" id="IPR010920">
    <property type="entry name" value="LSM_dom_sf"/>
</dbReference>
<dbReference type="PANTHER" id="PTHR30221">
    <property type="entry name" value="SMALL-CONDUCTANCE MECHANOSENSITIVE CHANNEL"/>
    <property type="match status" value="1"/>
</dbReference>
<name>A0A0D1EIV7_9RHOB</name>
<keyword evidence="7" id="KW-0407">Ion channel</keyword>
<comment type="function">
    <text evidence="7">Mechanosensitive channel that participates in the regulation of osmotic pressure changes within the cell, opening in response to stretch forces in the membrane lipid bilayer, without the need for other proteins. Contributes to normal resistance to hypoosmotic shock. Forms an ion channel of 1.0 nanosiemens conductance with a slight preference for anions.</text>
</comment>
<dbReference type="EMBL" id="JYFE01000044">
    <property type="protein sequence ID" value="KIT15755.1"/>
    <property type="molecule type" value="Genomic_DNA"/>
</dbReference>
<proteinExistence type="inferred from homology"/>
<gene>
    <name evidence="11" type="primary">mscS_1</name>
    <name evidence="11" type="ORF">jaqu_24960</name>
</gene>
<keyword evidence="4 7" id="KW-0812">Transmembrane</keyword>
<evidence type="ECO:0000313" key="12">
    <source>
        <dbReference type="Proteomes" id="UP000032232"/>
    </source>
</evidence>
<comment type="caution">
    <text evidence="11">The sequence shown here is derived from an EMBL/GenBank/DDBJ whole genome shotgun (WGS) entry which is preliminary data.</text>
</comment>
<dbReference type="AlphaFoldDB" id="A0A0D1EIV7"/>
<comment type="subunit">
    <text evidence="7">Homoheptamer.</text>
</comment>
<feature type="transmembrane region" description="Helical" evidence="7">
    <location>
        <begin position="173"/>
        <end position="191"/>
    </location>
</feature>
<dbReference type="Gene3D" id="2.30.30.60">
    <property type="match status" value="1"/>
</dbReference>
<dbReference type="Pfam" id="PF04972">
    <property type="entry name" value="BON"/>
    <property type="match status" value="1"/>
</dbReference>
<keyword evidence="9" id="KW-0732">Signal</keyword>
<evidence type="ECO:0000256" key="7">
    <source>
        <dbReference type="RuleBase" id="RU369025"/>
    </source>
</evidence>
<dbReference type="STRING" id="935700.jaqu_24960"/>
<reference evidence="11 12" key="1">
    <citation type="submission" date="2015-02" db="EMBL/GenBank/DDBJ databases">
        <title>Genome Sequence of Jannaschia aquimarina DSM28248, a member of the Roseobacter clade.</title>
        <authorList>
            <person name="Voget S."/>
            <person name="Daniel R."/>
        </authorList>
    </citation>
    <scope>NUCLEOTIDE SEQUENCE [LARGE SCALE GENOMIC DNA]</scope>
    <source>
        <strain evidence="11 12">GSW-M26</strain>
    </source>
</reference>
<evidence type="ECO:0000256" key="8">
    <source>
        <dbReference type="SAM" id="MobiDB-lite"/>
    </source>
</evidence>
<evidence type="ECO:0000256" key="6">
    <source>
        <dbReference type="ARBA" id="ARBA00023136"/>
    </source>
</evidence>
<evidence type="ECO:0000313" key="11">
    <source>
        <dbReference type="EMBL" id="KIT15755.1"/>
    </source>
</evidence>